<keyword evidence="5 7" id="KW-1133">Transmembrane helix</keyword>
<proteinExistence type="inferred from homology"/>
<dbReference type="EMBL" id="AGZE01000027">
    <property type="protein sequence ID" value="EKB55646.1"/>
    <property type="molecule type" value="Genomic_DNA"/>
</dbReference>
<feature type="transmembrane region" description="Helical" evidence="7">
    <location>
        <begin position="7"/>
        <end position="29"/>
    </location>
</feature>
<dbReference type="Pfam" id="PF00528">
    <property type="entry name" value="BPD_transp_1"/>
    <property type="match status" value="1"/>
</dbReference>
<evidence type="ECO:0000313" key="10">
    <source>
        <dbReference type="Proteomes" id="UP000005147"/>
    </source>
</evidence>
<dbReference type="Gene3D" id="1.10.3720.10">
    <property type="entry name" value="MetI-like"/>
    <property type="match status" value="1"/>
</dbReference>
<dbReference type="AlphaFoldDB" id="K1LLW8"/>
<dbReference type="InterPro" id="IPR035906">
    <property type="entry name" value="MetI-like_sf"/>
</dbReference>
<dbReference type="PANTHER" id="PTHR32243">
    <property type="entry name" value="MALTOSE TRANSPORT SYSTEM PERMEASE-RELATED"/>
    <property type="match status" value="1"/>
</dbReference>
<comment type="caution">
    <text evidence="9">The sequence shown here is derived from an EMBL/GenBank/DDBJ whole genome shotgun (WGS) entry which is preliminary data.</text>
</comment>
<dbReference type="SUPFAM" id="SSF161098">
    <property type="entry name" value="MetI-like"/>
    <property type="match status" value="1"/>
</dbReference>
<dbReference type="PATRIC" id="fig|883112.3.peg.1027"/>
<feature type="transmembrane region" description="Helical" evidence="7">
    <location>
        <begin position="238"/>
        <end position="257"/>
    </location>
</feature>
<evidence type="ECO:0000256" key="3">
    <source>
        <dbReference type="ARBA" id="ARBA00022475"/>
    </source>
</evidence>
<protein>
    <recommendedName>
        <fullName evidence="8">ABC transmembrane type-1 domain-containing protein</fullName>
    </recommendedName>
</protein>
<dbReference type="InterPro" id="IPR000515">
    <property type="entry name" value="MetI-like"/>
</dbReference>
<dbReference type="PROSITE" id="PS50928">
    <property type="entry name" value="ABC_TM1"/>
    <property type="match status" value="1"/>
</dbReference>
<keyword evidence="4 7" id="KW-0812">Transmembrane</keyword>
<feature type="domain" description="ABC transmembrane type-1" evidence="8">
    <location>
        <begin position="66"/>
        <end position="257"/>
    </location>
</feature>
<dbReference type="eggNOG" id="COG0395">
    <property type="taxonomic scope" value="Bacteria"/>
</dbReference>
<dbReference type="GO" id="GO:0055085">
    <property type="term" value="P:transmembrane transport"/>
    <property type="evidence" value="ECO:0007669"/>
    <property type="project" value="InterPro"/>
</dbReference>
<feature type="transmembrane region" description="Helical" evidence="7">
    <location>
        <begin position="102"/>
        <end position="125"/>
    </location>
</feature>
<keyword evidence="2 7" id="KW-0813">Transport</keyword>
<keyword evidence="3" id="KW-1003">Cell membrane</keyword>
<evidence type="ECO:0000256" key="4">
    <source>
        <dbReference type="ARBA" id="ARBA00022692"/>
    </source>
</evidence>
<evidence type="ECO:0000256" key="7">
    <source>
        <dbReference type="RuleBase" id="RU363032"/>
    </source>
</evidence>
<dbReference type="GO" id="GO:0005886">
    <property type="term" value="C:plasma membrane"/>
    <property type="evidence" value="ECO:0007669"/>
    <property type="project" value="UniProtKB-SubCell"/>
</dbReference>
<dbReference type="HOGENOM" id="CLU_016047_1_2_9"/>
<evidence type="ECO:0000256" key="2">
    <source>
        <dbReference type="ARBA" id="ARBA00022448"/>
    </source>
</evidence>
<evidence type="ECO:0000259" key="8">
    <source>
        <dbReference type="PROSITE" id="PS50928"/>
    </source>
</evidence>
<name>K1LLW8_9LACT</name>
<evidence type="ECO:0000256" key="6">
    <source>
        <dbReference type="ARBA" id="ARBA00023136"/>
    </source>
</evidence>
<comment type="subcellular location">
    <subcellularLocation>
        <location evidence="1 7">Cell membrane</location>
        <topology evidence="1 7">Multi-pass membrane protein</topology>
    </subcellularLocation>
</comment>
<dbReference type="CDD" id="cd06261">
    <property type="entry name" value="TM_PBP2"/>
    <property type="match status" value="1"/>
</dbReference>
<dbReference type="Proteomes" id="UP000005147">
    <property type="component" value="Unassembled WGS sequence"/>
</dbReference>
<evidence type="ECO:0000256" key="5">
    <source>
        <dbReference type="ARBA" id="ARBA00022989"/>
    </source>
</evidence>
<evidence type="ECO:0000256" key="1">
    <source>
        <dbReference type="ARBA" id="ARBA00004651"/>
    </source>
</evidence>
<keyword evidence="10" id="KW-1185">Reference proteome</keyword>
<accession>K1LLW8</accession>
<organism evidence="9 10">
    <name type="scientific">Falseniella ignava CCUG 37419</name>
    <dbReference type="NCBI Taxonomy" id="883112"/>
    <lineage>
        <taxon>Bacteria</taxon>
        <taxon>Bacillati</taxon>
        <taxon>Bacillota</taxon>
        <taxon>Bacilli</taxon>
        <taxon>Lactobacillales</taxon>
        <taxon>Aerococcaceae</taxon>
        <taxon>Falseniella</taxon>
    </lineage>
</organism>
<feature type="transmembrane region" description="Helical" evidence="7">
    <location>
        <begin position="137"/>
        <end position="157"/>
    </location>
</feature>
<dbReference type="STRING" id="883112.HMPREF9707_01033"/>
<dbReference type="RefSeq" id="WP_006701679.1">
    <property type="nucleotide sequence ID" value="NZ_JH932301.1"/>
</dbReference>
<evidence type="ECO:0000313" key="9">
    <source>
        <dbReference type="EMBL" id="EKB55646.1"/>
    </source>
</evidence>
<feature type="transmembrane region" description="Helical" evidence="7">
    <location>
        <begin position="66"/>
        <end position="90"/>
    </location>
</feature>
<feature type="transmembrane region" description="Helical" evidence="7">
    <location>
        <begin position="178"/>
        <end position="200"/>
    </location>
</feature>
<dbReference type="PANTHER" id="PTHR32243:SF18">
    <property type="entry name" value="INNER MEMBRANE ABC TRANSPORTER PERMEASE PROTEIN YCJP"/>
    <property type="match status" value="1"/>
</dbReference>
<dbReference type="InterPro" id="IPR050901">
    <property type="entry name" value="BP-dep_ABC_trans_perm"/>
</dbReference>
<reference evidence="9 10" key="1">
    <citation type="submission" date="2012-07" db="EMBL/GenBank/DDBJ databases">
        <title>The Genome Sequence of Facklamia ignava CCUG 37419.</title>
        <authorList>
            <consortium name="The Broad Institute Genome Sequencing Platform"/>
            <person name="Earl A."/>
            <person name="Ward D."/>
            <person name="Feldgarden M."/>
            <person name="Gevers D."/>
            <person name="Huys G."/>
            <person name="Walker B."/>
            <person name="Young S.K."/>
            <person name="Zeng Q."/>
            <person name="Gargeya S."/>
            <person name="Fitzgerald M."/>
            <person name="Haas B."/>
            <person name="Abouelleil A."/>
            <person name="Alvarado L."/>
            <person name="Arachchi H.M."/>
            <person name="Berlin A.M."/>
            <person name="Chapman S.B."/>
            <person name="Goldberg J."/>
            <person name="Griggs A."/>
            <person name="Gujja S."/>
            <person name="Hansen M."/>
            <person name="Howarth C."/>
            <person name="Imamovic A."/>
            <person name="Larimer J."/>
            <person name="McCowen C."/>
            <person name="Montmayeur A."/>
            <person name="Murphy C."/>
            <person name="Neiman D."/>
            <person name="Pearson M."/>
            <person name="Priest M."/>
            <person name="Roberts A."/>
            <person name="Saif S."/>
            <person name="Shea T."/>
            <person name="Sisk P."/>
            <person name="Sykes S."/>
            <person name="Wortman J."/>
            <person name="Nusbaum C."/>
            <person name="Birren B."/>
        </authorList>
    </citation>
    <scope>NUCLEOTIDE SEQUENCE [LARGE SCALE GENOMIC DNA]</scope>
    <source>
        <strain evidence="9 10">CCUG 37419</strain>
    </source>
</reference>
<sequence>MQRKLRTAIVILIGLLINLPIIIMVISSLSSYSNLLQNPVHSFEWPPMWENYTETLFGEKSIIKPLINSLVVSGVTMVLCTSVAVLASYATTRYPIRFKKGFLYTVLLFQMFSPVLLSGPLYAIFNTLGILDTRLSLIIGNTASCLPMTIWLLYTYLQGIPLYIEEAARMDGCTWYESVFHVLLPMALPGIITASLFAFISAWGDIIFARSSILNMANNTLPLAIIRFEEYNRTRWDLQLAASTISTIPVFVFFMFIQNSIGRGLMQTSSKE</sequence>
<gene>
    <name evidence="9" type="ORF">HMPREF9707_01033</name>
</gene>
<comment type="similarity">
    <text evidence="7">Belongs to the binding-protein-dependent transport system permease family.</text>
</comment>
<keyword evidence="6 7" id="KW-0472">Membrane</keyword>